<organism evidence="2 3">
    <name type="scientific">Fasciola gigantica</name>
    <name type="common">Giant liver fluke</name>
    <dbReference type="NCBI Taxonomy" id="46835"/>
    <lineage>
        <taxon>Eukaryota</taxon>
        <taxon>Metazoa</taxon>
        <taxon>Spiralia</taxon>
        <taxon>Lophotrochozoa</taxon>
        <taxon>Platyhelminthes</taxon>
        <taxon>Trematoda</taxon>
        <taxon>Digenea</taxon>
        <taxon>Plagiorchiida</taxon>
        <taxon>Echinostomata</taxon>
        <taxon>Echinostomatoidea</taxon>
        <taxon>Fasciolidae</taxon>
        <taxon>Fasciola</taxon>
    </lineage>
</organism>
<dbReference type="Pfam" id="PF25790">
    <property type="entry name" value="BCD1"/>
    <property type="match status" value="1"/>
</dbReference>
<dbReference type="Proteomes" id="UP000316759">
    <property type="component" value="Unassembled WGS sequence"/>
</dbReference>
<proteinExistence type="predicted"/>
<accession>A0A504Z1A6</accession>
<dbReference type="InterPro" id="IPR057721">
    <property type="entry name" value="BCD1_alpha/beta"/>
</dbReference>
<dbReference type="AlphaFoldDB" id="A0A504Z1A6"/>
<evidence type="ECO:0000313" key="3">
    <source>
        <dbReference type="Proteomes" id="UP000316759"/>
    </source>
</evidence>
<dbReference type="EMBL" id="SUNJ01002152">
    <property type="protein sequence ID" value="TPP66201.1"/>
    <property type="molecule type" value="Genomic_DNA"/>
</dbReference>
<evidence type="ECO:0000313" key="2">
    <source>
        <dbReference type="EMBL" id="TPP66201.1"/>
    </source>
</evidence>
<reference evidence="2 3" key="1">
    <citation type="submission" date="2019-04" db="EMBL/GenBank/DDBJ databases">
        <title>Annotation for the trematode Fasciola gigantica.</title>
        <authorList>
            <person name="Choi Y.-J."/>
        </authorList>
    </citation>
    <scope>NUCLEOTIDE SEQUENCE [LARGE SCALE GENOMIC DNA]</scope>
    <source>
        <strain evidence="2">Uganda_cow_1</strain>
    </source>
</reference>
<protein>
    <submittedName>
        <fullName evidence="2">Box C/D snoRNA protein 1</fullName>
    </submittedName>
</protein>
<name>A0A504Z1A6_FASGI</name>
<sequence length="200" mass="22674">MRGRAEIIRIAKSSGIDLRLSSTIFKRAANNRTRVVNGPDGQKSIVWSIEFNLLSATNTYESGTNLGRLNPLRLVLHDCTDQTRIGSLWYDRLLKMDPEQQDSLVTYTPQGSPPFGLVTSWMFAKVKVNSAPTPDTHYFYVQVEQIKSQVDNTSCDYNITSHQYIPVEIFSTNRLSHILATPHLVVHEMPTIWVSRIPLV</sequence>
<keyword evidence="3" id="KW-1185">Reference proteome</keyword>
<evidence type="ECO:0000259" key="1">
    <source>
        <dbReference type="Pfam" id="PF25790"/>
    </source>
</evidence>
<comment type="caution">
    <text evidence="2">The sequence shown here is derived from an EMBL/GenBank/DDBJ whole genome shotgun (WGS) entry which is preliminary data.</text>
</comment>
<dbReference type="OrthoDB" id="272357at2759"/>
<gene>
    <name evidence="2" type="ORF">FGIG_12490</name>
</gene>
<dbReference type="STRING" id="46835.A0A504Z1A6"/>
<feature type="domain" description="BCD1 alpha/beta" evidence="1">
    <location>
        <begin position="11"/>
        <end position="195"/>
    </location>
</feature>